<dbReference type="EMBL" id="FNVA01000001">
    <property type="protein sequence ID" value="SEF65977.1"/>
    <property type="molecule type" value="Genomic_DNA"/>
</dbReference>
<gene>
    <name evidence="1" type="ORF">SAMN05421819_0729</name>
</gene>
<sequence>MVDRQFAGATHRASQWAGFGLALSILVAGGPMARAASSPDEPLLDAPALALLEQRADEAKPQEQCFLYTEVLHGLTEAAGRAMAAGDEAQVAETMGRIDRVMHKIDGASAGNARRLKNAEKLMEHTERRLSDMARAATSNEQAAVQATLTQLGKLHATMLRLVFSK</sequence>
<evidence type="ECO:0000313" key="1">
    <source>
        <dbReference type="EMBL" id="SEF65977.1"/>
    </source>
</evidence>
<keyword evidence="2" id="KW-1185">Reference proteome</keyword>
<evidence type="ECO:0000313" key="2">
    <source>
        <dbReference type="Proteomes" id="UP000236728"/>
    </source>
</evidence>
<dbReference type="Proteomes" id="UP000236728">
    <property type="component" value="Unassembled WGS sequence"/>
</dbReference>
<accession>A0A1H5TVG8</accession>
<dbReference type="AlphaFoldDB" id="A0A1H5TVG8"/>
<reference evidence="1 2" key="1">
    <citation type="submission" date="2016-10" db="EMBL/GenBank/DDBJ databases">
        <authorList>
            <person name="de Groot N.N."/>
        </authorList>
    </citation>
    <scope>NUCLEOTIDE SEQUENCE [LARGE SCALE GENOMIC DNA]</scope>
    <source>
        <strain evidence="1 2">DSM 22489</strain>
    </source>
</reference>
<organism evidence="1 2">
    <name type="scientific">Bryocella elongata</name>
    <dbReference type="NCBI Taxonomy" id="863522"/>
    <lineage>
        <taxon>Bacteria</taxon>
        <taxon>Pseudomonadati</taxon>
        <taxon>Acidobacteriota</taxon>
        <taxon>Terriglobia</taxon>
        <taxon>Terriglobales</taxon>
        <taxon>Acidobacteriaceae</taxon>
        <taxon>Bryocella</taxon>
    </lineage>
</organism>
<protein>
    <submittedName>
        <fullName evidence="1">Uncharacterized protein</fullName>
    </submittedName>
</protein>
<name>A0A1H5TVG8_9BACT</name>
<proteinExistence type="predicted"/>